<proteinExistence type="predicted"/>
<name>A0A843UQL8_COLES</name>
<dbReference type="AlphaFoldDB" id="A0A843UQL8"/>
<dbReference type="Proteomes" id="UP000652761">
    <property type="component" value="Unassembled WGS sequence"/>
</dbReference>
<comment type="caution">
    <text evidence="1">The sequence shown here is derived from an EMBL/GenBank/DDBJ whole genome shotgun (WGS) entry which is preliminary data.</text>
</comment>
<dbReference type="EMBL" id="NMUH01000775">
    <property type="protein sequence ID" value="MQL84626.1"/>
    <property type="molecule type" value="Genomic_DNA"/>
</dbReference>
<evidence type="ECO:0000313" key="1">
    <source>
        <dbReference type="EMBL" id="MQL84626.1"/>
    </source>
</evidence>
<sequence>MLKPQLGFPCCIKTPKTHGCLNTLHQTLGSSFTTCWGHVEEFLAAGELWNDHKKVIFFPYSSATTYATHPLRVEQRGRISSIWYRVAAGRRYPLKGVCATRCV</sequence>
<keyword evidence="2" id="KW-1185">Reference proteome</keyword>
<gene>
    <name evidence="1" type="ORF">Taro_017135</name>
</gene>
<protein>
    <submittedName>
        <fullName evidence="1">Uncharacterized protein</fullName>
    </submittedName>
</protein>
<evidence type="ECO:0000313" key="2">
    <source>
        <dbReference type="Proteomes" id="UP000652761"/>
    </source>
</evidence>
<organism evidence="1 2">
    <name type="scientific">Colocasia esculenta</name>
    <name type="common">Wild taro</name>
    <name type="synonym">Arum esculentum</name>
    <dbReference type="NCBI Taxonomy" id="4460"/>
    <lineage>
        <taxon>Eukaryota</taxon>
        <taxon>Viridiplantae</taxon>
        <taxon>Streptophyta</taxon>
        <taxon>Embryophyta</taxon>
        <taxon>Tracheophyta</taxon>
        <taxon>Spermatophyta</taxon>
        <taxon>Magnoliopsida</taxon>
        <taxon>Liliopsida</taxon>
        <taxon>Araceae</taxon>
        <taxon>Aroideae</taxon>
        <taxon>Colocasieae</taxon>
        <taxon>Colocasia</taxon>
    </lineage>
</organism>
<accession>A0A843UQL8</accession>
<reference evidence="1" key="1">
    <citation type="submission" date="2017-07" db="EMBL/GenBank/DDBJ databases">
        <title>Taro Niue Genome Assembly and Annotation.</title>
        <authorList>
            <person name="Atibalentja N."/>
            <person name="Keating K."/>
            <person name="Fields C.J."/>
        </authorList>
    </citation>
    <scope>NUCLEOTIDE SEQUENCE</scope>
    <source>
        <strain evidence="1">Niue_2</strain>
        <tissue evidence="1">Leaf</tissue>
    </source>
</reference>